<keyword evidence="3 7" id="KW-0067">ATP-binding</keyword>
<evidence type="ECO:0000313" key="8">
    <source>
        <dbReference type="Proteomes" id="UP000614741"/>
    </source>
</evidence>
<organism evidence="7 8">
    <name type="scientific">Cellulomonas phragmiteti</name>
    <dbReference type="NCBI Taxonomy" id="478780"/>
    <lineage>
        <taxon>Bacteria</taxon>
        <taxon>Bacillati</taxon>
        <taxon>Actinomycetota</taxon>
        <taxon>Actinomycetes</taxon>
        <taxon>Micrococcales</taxon>
        <taxon>Cellulomonadaceae</taxon>
        <taxon>Cellulomonas</taxon>
    </lineage>
</organism>
<dbReference type="SUPFAM" id="SSF52540">
    <property type="entry name" value="P-loop containing nucleoside triphosphate hydrolases"/>
    <property type="match status" value="1"/>
</dbReference>
<dbReference type="PANTHER" id="PTHR43423">
    <property type="entry name" value="ABC TRANSPORTER I FAMILY MEMBER 17"/>
    <property type="match status" value="1"/>
</dbReference>
<dbReference type="EMBL" id="BONP01000022">
    <property type="protein sequence ID" value="GIG41231.1"/>
    <property type="molecule type" value="Genomic_DNA"/>
</dbReference>
<dbReference type="Gene3D" id="3.40.50.300">
    <property type="entry name" value="P-loop containing nucleotide triphosphate hydrolases"/>
    <property type="match status" value="1"/>
</dbReference>
<dbReference type="InterPro" id="IPR027417">
    <property type="entry name" value="P-loop_NTPase"/>
</dbReference>
<evidence type="ECO:0000259" key="6">
    <source>
        <dbReference type="PROSITE" id="PS50893"/>
    </source>
</evidence>
<dbReference type="RefSeq" id="WP_203675524.1">
    <property type="nucleotide sequence ID" value="NZ_BONP01000022.1"/>
</dbReference>
<dbReference type="InterPro" id="IPR017871">
    <property type="entry name" value="ABC_transporter-like_CS"/>
</dbReference>
<accession>A0ABQ4DPG6</accession>
<evidence type="ECO:0000256" key="1">
    <source>
        <dbReference type="ARBA" id="ARBA00022448"/>
    </source>
</evidence>
<keyword evidence="2" id="KW-0547">Nucleotide-binding</keyword>
<dbReference type="PROSITE" id="PS50893">
    <property type="entry name" value="ABC_TRANSPORTER_2"/>
    <property type="match status" value="1"/>
</dbReference>
<keyword evidence="4" id="KW-1278">Translocase</keyword>
<dbReference type="NCBIfam" id="TIGR00972">
    <property type="entry name" value="3a0107s01c2"/>
    <property type="match status" value="1"/>
</dbReference>
<dbReference type="CDD" id="cd03260">
    <property type="entry name" value="ABC_PstB_phosphate_transporter"/>
    <property type="match status" value="1"/>
</dbReference>
<dbReference type="Proteomes" id="UP000614741">
    <property type="component" value="Unassembled WGS sequence"/>
</dbReference>
<evidence type="ECO:0000313" key="7">
    <source>
        <dbReference type="EMBL" id="GIG41231.1"/>
    </source>
</evidence>
<proteinExistence type="predicted"/>
<sequence length="298" mass="33077">MNPTDRTLEPSVKEAPAHAAPTTAPSARWREERVTKDAPTPVLECVDVDVRYGGFVAVRDVSLPFGHNEITALIGPSGCGKSTILRSLNRMNDLVDGARVDGKVQYWGQDIYGPGVDPIEVRRRIGMVFQKPNPFPKSIYDNVAYGPRVTGMDVDSMDDLVEQTLRRAALWDEVKDKLKQSAYGLSGGQQQRLCIARTIAVEPDVILMDEPCSALDPIATLRIEELMVELRDRYTIVIVTHNMQQAARIADRTAFFTADVDETSGDRTGVLVEFDLTSKIFENPSDSRTEDYITGRFG</sequence>
<feature type="region of interest" description="Disordered" evidence="5">
    <location>
        <begin position="1"/>
        <end position="35"/>
    </location>
</feature>
<dbReference type="GO" id="GO:0005524">
    <property type="term" value="F:ATP binding"/>
    <property type="evidence" value="ECO:0007669"/>
    <property type="project" value="UniProtKB-KW"/>
</dbReference>
<dbReference type="PROSITE" id="PS00211">
    <property type="entry name" value="ABC_TRANSPORTER_1"/>
    <property type="match status" value="1"/>
</dbReference>
<evidence type="ECO:0000256" key="2">
    <source>
        <dbReference type="ARBA" id="ARBA00022741"/>
    </source>
</evidence>
<keyword evidence="8" id="KW-1185">Reference proteome</keyword>
<feature type="compositionally biased region" description="Low complexity" evidence="5">
    <location>
        <begin position="17"/>
        <end position="27"/>
    </location>
</feature>
<feature type="domain" description="ABC transporter" evidence="6">
    <location>
        <begin position="43"/>
        <end position="283"/>
    </location>
</feature>
<dbReference type="InterPro" id="IPR003593">
    <property type="entry name" value="AAA+_ATPase"/>
</dbReference>
<evidence type="ECO:0000256" key="5">
    <source>
        <dbReference type="SAM" id="MobiDB-lite"/>
    </source>
</evidence>
<gene>
    <name evidence="7" type="primary">pstB_2</name>
    <name evidence="7" type="ORF">Cph01nite_29930</name>
</gene>
<keyword evidence="1" id="KW-0813">Transport</keyword>
<feature type="compositionally biased region" description="Basic and acidic residues" evidence="5">
    <location>
        <begin position="1"/>
        <end position="16"/>
    </location>
</feature>
<evidence type="ECO:0000256" key="4">
    <source>
        <dbReference type="ARBA" id="ARBA00022967"/>
    </source>
</evidence>
<dbReference type="PANTHER" id="PTHR43423:SF1">
    <property type="entry name" value="ABC TRANSPORTER I FAMILY MEMBER 17"/>
    <property type="match status" value="1"/>
</dbReference>
<reference evidence="7 8" key="1">
    <citation type="submission" date="2021-01" db="EMBL/GenBank/DDBJ databases">
        <title>Whole genome shotgun sequence of Cellulomonas phragmiteti NBRC 110785.</title>
        <authorList>
            <person name="Komaki H."/>
            <person name="Tamura T."/>
        </authorList>
    </citation>
    <scope>NUCLEOTIDE SEQUENCE [LARGE SCALE GENOMIC DNA]</scope>
    <source>
        <strain evidence="7 8">NBRC 110785</strain>
    </source>
</reference>
<name>A0ABQ4DPG6_9CELL</name>
<dbReference type="Pfam" id="PF00005">
    <property type="entry name" value="ABC_tran"/>
    <property type="match status" value="1"/>
</dbReference>
<dbReference type="SMART" id="SM00382">
    <property type="entry name" value="AAA"/>
    <property type="match status" value="1"/>
</dbReference>
<dbReference type="InterPro" id="IPR003439">
    <property type="entry name" value="ABC_transporter-like_ATP-bd"/>
</dbReference>
<dbReference type="InterPro" id="IPR005670">
    <property type="entry name" value="PstB-like"/>
</dbReference>
<comment type="caution">
    <text evidence="7">The sequence shown here is derived from an EMBL/GenBank/DDBJ whole genome shotgun (WGS) entry which is preliminary data.</text>
</comment>
<evidence type="ECO:0000256" key="3">
    <source>
        <dbReference type="ARBA" id="ARBA00022840"/>
    </source>
</evidence>
<protein>
    <submittedName>
        <fullName evidence="7">Phosphate import ATP-binding protein PstB</fullName>
    </submittedName>
</protein>